<organism evidence="2 3">
    <name type="scientific">Cryptolaemus montrouzieri</name>
    <dbReference type="NCBI Taxonomy" id="559131"/>
    <lineage>
        <taxon>Eukaryota</taxon>
        <taxon>Metazoa</taxon>
        <taxon>Ecdysozoa</taxon>
        <taxon>Arthropoda</taxon>
        <taxon>Hexapoda</taxon>
        <taxon>Insecta</taxon>
        <taxon>Pterygota</taxon>
        <taxon>Neoptera</taxon>
        <taxon>Endopterygota</taxon>
        <taxon>Coleoptera</taxon>
        <taxon>Polyphaga</taxon>
        <taxon>Cucujiformia</taxon>
        <taxon>Coccinelloidea</taxon>
        <taxon>Coccinellidae</taxon>
        <taxon>Scymninae</taxon>
        <taxon>Scymnini</taxon>
        <taxon>Cryptolaemus</taxon>
    </lineage>
</organism>
<feature type="region of interest" description="Disordered" evidence="1">
    <location>
        <begin position="1"/>
        <end position="54"/>
    </location>
</feature>
<dbReference type="Pfam" id="PF08524">
    <property type="entry name" value="rRNA_processing"/>
    <property type="match status" value="1"/>
</dbReference>
<name>A0ABD2NFY8_9CUCU</name>
<keyword evidence="3" id="KW-1185">Reference proteome</keyword>
<proteinExistence type="predicted"/>
<dbReference type="InterPro" id="IPR013730">
    <property type="entry name" value="Fyv7/TAP26"/>
</dbReference>
<evidence type="ECO:0000313" key="3">
    <source>
        <dbReference type="Proteomes" id="UP001516400"/>
    </source>
</evidence>
<dbReference type="Proteomes" id="UP001516400">
    <property type="component" value="Unassembled WGS sequence"/>
</dbReference>
<feature type="region of interest" description="Disordered" evidence="1">
    <location>
        <begin position="112"/>
        <end position="161"/>
    </location>
</feature>
<accession>A0ABD2NFY8</accession>
<feature type="compositionally biased region" description="Basic and acidic residues" evidence="1">
    <location>
        <begin position="31"/>
        <end position="54"/>
    </location>
</feature>
<evidence type="ECO:0008006" key="4">
    <source>
        <dbReference type="Google" id="ProtNLM"/>
    </source>
</evidence>
<dbReference type="AlphaFoldDB" id="A0ABD2NFY8"/>
<feature type="compositionally biased region" description="Basic residues" evidence="1">
    <location>
        <begin position="149"/>
        <end position="159"/>
    </location>
</feature>
<protein>
    <recommendedName>
        <fullName evidence="4">rRNA-processing protein FYV7</fullName>
    </recommendedName>
</protein>
<gene>
    <name evidence="2" type="ORF">HHI36_012645</name>
</gene>
<reference evidence="2 3" key="1">
    <citation type="journal article" date="2021" name="BMC Biol.">
        <title>Horizontally acquired antibacterial genes associated with adaptive radiation of ladybird beetles.</title>
        <authorList>
            <person name="Li H.S."/>
            <person name="Tang X.F."/>
            <person name="Huang Y.H."/>
            <person name="Xu Z.Y."/>
            <person name="Chen M.L."/>
            <person name="Du X.Y."/>
            <person name="Qiu B.Y."/>
            <person name="Chen P.T."/>
            <person name="Zhang W."/>
            <person name="Slipinski A."/>
            <person name="Escalona H.E."/>
            <person name="Waterhouse R.M."/>
            <person name="Zwick A."/>
            <person name="Pang H."/>
        </authorList>
    </citation>
    <scope>NUCLEOTIDE SEQUENCE [LARGE SCALE GENOMIC DNA]</scope>
    <source>
        <strain evidence="2">SYSU2018</strain>
    </source>
</reference>
<evidence type="ECO:0000256" key="1">
    <source>
        <dbReference type="SAM" id="MobiDB-lite"/>
    </source>
</evidence>
<sequence length="181" mass="21765">MSVRNSKSDNFFIKPSKGVVGNTQRHRKIAKIVEERNEKRDHTKSHSEKKNLFDKKKWRMKKYSNDYKLKKWQDARKKKALHNYLKEKKKSNFQTTNYYEELQCSDDFSVQNESEGMDFSKNLNEKAESSDEKQVPVPEKNTKKEKFERHKKIFRKTKKGQPVMKDRLEDLLEKIKKSCQD</sequence>
<comment type="caution">
    <text evidence="2">The sequence shown here is derived from an EMBL/GenBank/DDBJ whole genome shotgun (WGS) entry which is preliminary data.</text>
</comment>
<evidence type="ECO:0000313" key="2">
    <source>
        <dbReference type="EMBL" id="KAL3277295.1"/>
    </source>
</evidence>
<feature type="compositionally biased region" description="Basic and acidic residues" evidence="1">
    <location>
        <begin position="123"/>
        <end position="148"/>
    </location>
</feature>
<dbReference type="EMBL" id="JABFTP020000103">
    <property type="protein sequence ID" value="KAL3277295.1"/>
    <property type="molecule type" value="Genomic_DNA"/>
</dbReference>